<evidence type="ECO:0000259" key="1">
    <source>
        <dbReference type="PROSITE" id="PS50995"/>
    </source>
</evidence>
<dbReference type="Proteomes" id="UP000294824">
    <property type="component" value="Unassembled WGS sequence"/>
</dbReference>
<dbReference type="InterPro" id="IPR036390">
    <property type="entry name" value="WH_DNA-bd_sf"/>
</dbReference>
<dbReference type="EMBL" id="SORL01000014">
    <property type="protein sequence ID" value="TDY59751.1"/>
    <property type="molecule type" value="Genomic_DNA"/>
</dbReference>
<sequence length="151" mass="17054">MDYSRHINSKLPINKKLVISLLQTINEVSSKMNSALKPYGISEPQFNVLRILRGQKGNPISLAEVQEQMITKMSNTTRLIDKLEAKNCVRRVINAENKRKIDLTITNVGLDLLKRTDDILTTTENELVAGLTTNEKAELTALLRKLRLIAK</sequence>
<accession>A0A4V3HG30</accession>
<dbReference type="InterPro" id="IPR000835">
    <property type="entry name" value="HTH_MarR-typ"/>
</dbReference>
<organism evidence="2 3">
    <name type="scientific">Algibacter lectus</name>
    <dbReference type="NCBI Taxonomy" id="221126"/>
    <lineage>
        <taxon>Bacteria</taxon>
        <taxon>Pseudomonadati</taxon>
        <taxon>Bacteroidota</taxon>
        <taxon>Flavobacteriia</taxon>
        <taxon>Flavobacteriales</taxon>
        <taxon>Flavobacteriaceae</taxon>
        <taxon>Algibacter</taxon>
    </lineage>
</organism>
<dbReference type="PANTHER" id="PTHR33164:SF43">
    <property type="entry name" value="HTH-TYPE TRANSCRIPTIONAL REPRESSOR YETL"/>
    <property type="match status" value="1"/>
</dbReference>
<dbReference type="GO" id="GO:0003700">
    <property type="term" value="F:DNA-binding transcription factor activity"/>
    <property type="evidence" value="ECO:0007669"/>
    <property type="project" value="InterPro"/>
</dbReference>
<dbReference type="Gene3D" id="1.10.10.10">
    <property type="entry name" value="Winged helix-like DNA-binding domain superfamily/Winged helix DNA-binding domain"/>
    <property type="match status" value="1"/>
</dbReference>
<evidence type="ECO:0000313" key="3">
    <source>
        <dbReference type="Proteomes" id="UP000294824"/>
    </source>
</evidence>
<gene>
    <name evidence="2" type="ORF">DFQ06_3785</name>
</gene>
<evidence type="ECO:0000313" key="2">
    <source>
        <dbReference type="EMBL" id="TDY59751.1"/>
    </source>
</evidence>
<dbReference type="PRINTS" id="PR00598">
    <property type="entry name" value="HTHMARR"/>
</dbReference>
<name>A0A4V3HG30_9FLAO</name>
<keyword evidence="2" id="KW-0238">DNA-binding</keyword>
<reference evidence="2 3" key="1">
    <citation type="submission" date="2019-03" db="EMBL/GenBank/DDBJ databases">
        <title>Genomic Encyclopedia of Type Strains, Phase III (KMG-III): the genomes of soil and plant-associated and newly described type strains.</title>
        <authorList>
            <person name="Whitman W."/>
        </authorList>
    </citation>
    <scope>NUCLEOTIDE SEQUENCE [LARGE SCALE GENOMIC DNA]</scope>
    <source>
        <strain evidence="2 3">CECT 8301</strain>
    </source>
</reference>
<dbReference type="GO" id="GO:0006950">
    <property type="term" value="P:response to stress"/>
    <property type="evidence" value="ECO:0007669"/>
    <property type="project" value="TreeGrafter"/>
</dbReference>
<proteinExistence type="predicted"/>
<comment type="caution">
    <text evidence="2">The sequence shown here is derived from an EMBL/GenBank/DDBJ whole genome shotgun (WGS) entry which is preliminary data.</text>
</comment>
<dbReference type="PROSITE" id="PS50995">
    <property type="entry name" value="HTH_MARR_2"/>
    <property type="match status" value="1"/>
</dbReference>
<protein>
    <submittedName>
        <fullName evidence="2">DNA-binding MarR family transcriptional regulator</fullName>
    </submittedName>
</protein>
<dbReference type="Pfam" id="PF01047">
    <property type="entry name" value="MarR"/>
    <property type="match status" value="1"/>
</dbReference>
<dbReference type="InterPro" id="IPR039422">
    <property type="entry name" value="MarR/SlyA-like"/>
</dbReference>
<dbReference type="InterPro" id="IPR036388">
    <property type="entry name" value="WH-like_DNA-bd_sf"/>
</dbReference>
<dbReference type="RefSeq" id="WP_042501153.1">
    <property type="nucleotide sequence ID" value="NZ_BBNU01000027.1"/>
</dbReference>
<dbReference type="PANTHER" id="PTHR33164">
    <property type="entry name" value="TRANSCRIPTIONAL REGULATOR, MARR FAMILY"/>
    <property type="match status" value="1"/>
</dbReference>
<dbReference type="SMART" id="SM00347">
    <property type="entry name" value="HTH_MARR"/>
    <property type="match status" value="1"/>
</dbReference>
<feature type="domain" description="HTH marR-type" evidence="1">
    <location>
        <begin position="14"/>
        <end position="148"/>
    </location>
</feature>
<keyword evidence="3" id="KW-1185">Reference proteome</keyword>
<dbReference type="AlphaFoldDB" id="A0A4V3HG30"/>
<dbReference type="SUPFAM" id="SSF46785">
    <property type="entry name" value="Winged helix' DNA-binding domain"/>
    <property type="match status" value="1"/>
</dbReference>
<dbReference type="GO" id="GO:0003677">
    <property type="term" value="F:DNA binding"/>
    <property type="evidence" value="ECO:0007669"/>
    <property type="project" value="UniProtKB-KW"/>
</dbReference>